<keyword evidence="3" id="KW-1185">Reference proteome</keyword>
<comment type="caution">
    <text evidence="2">The sequence shown here is derived from an EMBL/GenBank/DDBJ whole genome shotgun (WGS) entry which is preliminary data.</text>
</comment>
<keyword evidence="1" id="KW-0812">Transmembrane</keyword>
<evidence type="ECO:0000313" key="3">
    <source>
        <dbReference type="Proteomes" id="UP000298030"/>
    </source>
</evidence>
<dbReference type="AlphaFoldDB" id="A0A4Y7TQ86"/>
<proteinExistence type="predicted"/>
<keyword evidence="1" id="KW-0472">Membrane</keyword>
<organism evidence="2 3">
    <name type="scientific">Coprinellus micaceus</name>
    <name type="common">Glistening ink-cap mushroom</name>
    <name type="synonym">Coprinus micaceus</name>
    <dbReference type="NCBI Taxonomy" id="71717"/>
    <lineage>
        <taxon>Eukaryota</taxon>
        <taxon>Fungi</taxon>
        <taxon>Dikarya</taxon>
        <taxon>Basidiomycota</taxon>
        <taxon>Agaricomycotina</taxon>
        <taxon>Agaricomycetes</taxon>
        <taxon>Agaricomycetidae</taxon>
        <taxon>Agaricales</taxon>
        <taxon>Agaricineae</taxon>
        <taxon>Psathyrellaceae</taxon>
        <taxon>Coprinellus</taxon>
    </lineage>
</organism>
<evidence type="ECO:0008006" key="4">
    <source>
        <dbReference type="Google" id="ProtNLM"/>
    </source>
</evidence>
<dbReference type="STRING" id="71717.A0A4Y7TQ86"/>
<feature type="transmembrane region" description="Helical" evidence="1">
    <location>
        <begin position="96"/>
        <end position="117"/>
    </location>
</feature>
<dbReference type="OrthoDB" id="2447764at2759"/>
<evidence type="ECO:0000313" key="2">
    <source>
        <dbReference type="EMBL" id="TEB36088.1"/>
    </source>
</evidence>
<name>A0A4Y7TQ86_COPMI</name>
<keyword evidence="1" id="KW-1133">Transmembrane helix</keyword>
<dbReference type="Proteomes" id="UP000298030">
    <property type="component" value="Unassembled WGS sequence"/>
</dbReference>
<evidence type="ECO:0000256" key="1">
    <source>
        <dbReference type="SAM" id="Phobius"/>
    </source>
</evidence>
<protein>
    <recommendedName>
        <fullName evidence="4">Chromo domain-containing protein</fullName>
    </recommendedName>
</protein>
<gene>
    <name evidence="2" type="ORF">FA13DRAFT_1706378</name>
</gene>
<dbReference type="EMBL" id="QPFP01000006">
    <property type="protein sequence ID" value="TEB36088.1"/>
    <property type="molecule type" value="Genomic_DNA"/>
</dbReference>
<reference evidence="2 3" key="1">
    <citation type="journal article" date="2019" name="Nat. Ecol. Evol.">
        <title>Megaphylogeny resolves global patterns of mushroom evolution.</title>
        <authorList>
            <person name="Varga T."/>
            <person name="Krizsan K."/>
            <person name="Foldi C."/>
            <person name="Dima B."/>
            <person name="Sanchez-Garcia M."/>
            <person name="Sanchez-Ramirez S."/>
            <person name="Szollosi G.J."/>
            <person name="Szarkandi J.G."/>
            <person name="Papp V."/>
            <person name="Albert L."/>
            <person name="Andreopoulos W."/>
            <person name="Angelini C."/>
            <person name="Antonin V."/>
            <person name="Barry K.W."/>
            <person name="Bougher N.L."/>
            <person name="Buchanan P."/>
            <person name="Buyck B."/>
            <person name="Bense V."/>
            <person name="Catcheside P."/>
            <person name="Chovatia M."/>
            <person name="Cooper J."/>
            <person name="Damon W."/>
            <person name="Desjardin D."/>
            <person name="Finy P."/>
            <person name="Geml J."/>
            <person name="Haridas S."/>
            <person name="Hughes K."/>
            <person name="Justo A."/>
            <person name="Karasinski D."/>
            <person name="Kautmanova I."/>
            <person name="Kiss B."/>
            <person name="Kocsube S."/>
            <person name="Kotiranta H."/>
            <person name="LaButti K.M."/>
            <person name="Lechner B.E."/>
            <person name="Liimatainen K."/>
            <person name="Lipzen A."/>
            <person name="Lukacs Z."/>
            <person name="Mihaltcheva S."/>
            <person name="Morgado L.N."/>
            <person name="Niskanen T."/>
            <person name="Noordeloos M.E."/>
            <person name="Ohm R.A."/>
            <person name="Ortiz-Santana B."/>
            <person name="Ovrebo C."/>
            <person name="Racz N."/>
            <person name="Riley R."/>
            <person name="Savchenko A."/>
            <person name="Shiryaev A."/>
            <person name="Soop K."/>
            <person name="Spirin V."/>
            <person name="Szebenyi C."/>
            <person name="Tomsovsky M."/>
            <person name="Tulloss R.E."/>
            <person name="Uehling J."/>
            <person name="Grigoriev I.V."/>
            <person name="Vagvolgyi C."/>
            <person name="Papp T."/>
            <person name="Martin F.M."/>
            <person name="Miettinen O."/>
            <person name="Hibbett D.S."/>
            <person name="Nagy L.G."/>
        </authorList>
    </citation>
    <scope>NUCLEOTIDE SEQUENCE [LARGE SCALE GENOMIC DNA]</scope>
    <source>
        <strain evidence="2 3">FP101781</strain>
    </source>
</reference>
<dbReference type="SUPFAM" id="SSF54160">
    <property type="entry name" value="Chromo domain-like"/>
    <property type="match status" value="1"/>
</dbReference>
<accession>A0A4Y7TQ86</accession>
<sequence length="251" mass="27950">MNPKASTFTLDLPPHTNIHPTFHISQLRIWKNNNDAEYPDCAFAKPGAILTKDSFKHIYYVRWVGYGPNHDKWITRSKLLENEALDVWEIEYNLLLLPWLGVFIFSLTASIFVCFVLEEGEGVTLATVPTCHLTTGTKWTVWTISQQWVLGHPSWPALSQLSWPQLLGLEPANLAGSWAGLGQLCLSSAKIASAQLWAGVLRAGLGYSQLACGDELLTQPGLSWRGQGQLQYQFPPLYQAIGLSWGVTVTL</sequence>
<dbReference type="InterPro" id="IPR016197">
    <property type="entry name" value="Chromo-like_dom_sf"/>
</dbReference>